<dbReference type="AlphaFoldDB" id="A0A1B8G8C4"/>
<reference evidence="4" key="2">
    <citation type="journal article" date="2018" name="Nat. Commun.">
        <title>Extreme sensitivity to ultraviolet light in the fungal pathogen causing white-nose syndrome of bats.</title>
        <authorList>
            <person name="Palmer J.M."/>
            <person name="Drees K.P."/>
            <person name="Foster J.T."/>
            <person name="Lindner D.L."/>
        </authorList>
    </citation>
    <scope>NUCLEOTIDE SEQUENCE [LARGE SCALE GENOMIC DNA]</scope>
    <source>
        <strain evidence="4">UAMH 10579</strain>
    </source>
</reference>
<dbReference type="GeneID" id="28843152"/>
<feature type="compositionally biased region" description="Low complexity" evidence="1">
    <location>
        <begin position="11"/>
        <end position="23"/>
    </location>
</feature>
<dbReference type="Proteomes" id="UP000091956">
    <property type="component" value="Unassembled WGS sequence"/>
</dbReference>
<evidence type="ECO:0000256" key="1">
    <source>
        <dbReference type="SAM" id="MobiDB-lite"/>
    </source>
</evidence>
<proteinExistence type="predicted"/>
<reference evidence="3 4" key="1">
    <citation type="submission" date="2016-03" db="EMBL/GenBank/DDBJ databases">
        <title>Comparative genomics of Pseudogymnoascus destructans, the fungus causing white-nose syndrome of bats.</title>
        <authorList>
            <person name="Palmer J.M."/>
            <person name="Drees K.P."/>
            <person name="Foster J.T."/>
            <person name="Lindner D.L."/>
        </authorList>
    </citation>
    <scope>NUCLEOTIDE SEQUENCE [LARGE SCALE GENOMIC DNA]</scope>
    <source>
        <strain evidence="3 4">UAMH 10579</strain>
    </source>
</reference>
<feature type="region of interest" description="Disordered" evidence="1">
    <location>
        <begin position="1"/>
        <end position="23"/>
    </location>
</feature>
<feature type="compositionally biased region" description="Basic and acidic residues" evidence="1">
    <location>
        <begin position="1"/>
        <end position="10"/>
    </location>
</feature>
<feature type="transmembrane region" description="Helical" evidence="2">
    <location>
        <begin position="61"/>
        <end position="79"/>
    </location>
</feature>
<name>A0A1B8G8C4_9PEZI</name>
<keyword evidence="2" id="KW-0812">Transmembrane</keyword>
<protein>
    <submittedName>
        <fullName evidence="3">Uncharacterized protein</fullName>
    </submittedName>
</protein>
<evidence type="ECO:0000313" key="4">
    <source>
        <dbReference type="Proteomes" id="UP000091956"/>
    </source>
</evidence>
<dbReference type="PANTHER" id="PTHR41390:SF1">
    <property type="entry name" value="NADH-UBIQUINONE OXIDOREDUCTASE 213 KDA SUBUNIT"/>
    <property type="match status" value="1"/>
</dbReference>
<accession>A0A1B8G8C4</accession>
<sequence>MVDDGSKREGQPPSSSPQAALPPLDFMDVVSPALQVGSLTGVSGLLFGAVSGVLRSTTPTLFAIASGLQWFTLGSTFWATRTLLLHELRAETGESARKISASAIAGGVSGGIGGLLRSRKNVLPGSLIFATFGALGQAAYNYADAREGRKVGDGGKEEGKGGWLNSRWSPVKALSDEEYERILEERLLRLDAEIALVDESIEAVKRGAADAKTAAVSAKVEIEGKK</sequence>
<organism evidence="3 4">
    <name type="scientific">Pseudogymnoascus verrucosus</name>
    <dbReference type="NCBI Taxonomy" id="342668"/>
    <lineage>
        <taxon>Eukaryota</taxon>
        <taxon>Fungi</taxon>
        <taxon>Dikarya</taxon>
        <taxon>Ascomycota</taxon>
        <taxon>Pezizomycotina</taxon>
        <taxon>Leotiomycetes</taxon>
        <taxon>Thelebolales</taxon>
        <taxon>Thelebolaceae</taxon>
        <taxon>Pseudogymnoascus</taxon>
    </lineage>
</organism>
<evidence type="ECO:0000256" key="2">
    <source>
        <dbReference type="SAM" id="Phobius"/>
    </source>
</evidence>
<dbReference type="PANTHER" id="PTHR41390">
    <property type="entry name" value="CHROMOSOME 7, WHOLE GENOME SHOTGUN SEQUENCE"/>
    <property type="match status" value="1"/>
</dbReference>
<dbReference type="STRING" id="342668.A0A1B8G8C4"/>
<dbReference type="OrthoDB" id="5565730at2759"/>
<keyword evidence="4" id="KW-1185">Reference proteome</keyword>
<keyword evidence="2" id="KW-0472">Membrane</keyword>
<dbReference type="RefSeq" id="XP_018125822.1">
    <property type="nucleotide sequence ID" value="XM_018279175.2"/>
</dbReference>
<dbReference type="EMBL" id="KV460274">
    <property type="protein sequence ID" value="OBT92089.1"/>
    <property type="molecule type" value="Genomic_DNA"/>
</dbReference>
<evidence type="ECO:0000313" key="3">
    <source>
        <dbReference type="EMBL" id="OBT92089.1"/>
    </source>
</evidence>
<feature type="transmembrane region" description="Helical" evidence="2">
    <location>
        <begin position="33"/>
        <end position="54"/>
    </location>
</feature>
<gene>
    <name evidence="3" type="ORF">VE01_09766</name>
</gene>
<keyword evidence="2" id="KW-1133">Transmembrane helix</keyword>